<dbReference type="SUPFAM" id="SSF47413">
    <property type="entry name" value="lambda repressor-like DNA-binding domains"/>
    <property type="match status" value="1"/>
</dbReference>
<keyword evidence="1" id="KW-0805">Transcription regulation</keyword>
<organism evidence="6 7">
    <name type="scientific">Kribbella shirazensis</name>
    <dbReference type="NCBI Taxonomy" id="1105143"/>
    <lineage>
        <taxon>Bacteria</taxon>
        <taxon>Bacillati</taxon>
        <taxon>Actinomycetota</taxon>
        <taxon>Actinomycetes</taxon>
        <taxon>Propionibacteriales</taxon>
        <taxon>Kribbellaceae</taxon>
        <taxon>Kribbella</taxon>
    </lineage>
</organism>
<evidence type="ECO:0000256" key="3">
    <source>
        <dbReference type="ARBA" id="ARBA00023163"/>
    </source>
</evidence>
<feature type="compositionally biased region" description="Low complexity" evidence="4">
    <location>
        <begin position="237"/>
        <end position="262"/>
    </location>
</feature>
<gene>
    <name evidence="6" type="ORF">BJY22_002974</name>
</gene>
<dbReference type="SMART" id="SM00354">
    <property type="entry name" value="HTH_LACI"/>
    <property type="match status" value="1"/>
</dbReference>
<dbReference type="Pfam" id="PF13377">
    <property type="entry name" value="Peripla_BP_3"/>
    <property type="match status" value="1"/>
</dbReference>
<reference evidence="6 7" key="1">
    <citation type="submission" date="2020-03" db="EMBL/GenBank/DDBJ databases">
        <title>Sequencing the genomes of 1000 actinobacteria strains.</title>
        <authorList>
            <person name="Klenk H.-P."/>
        </authorList>
    </citation>
    <scope>NUCLEOTIDE SEQUENCE [LARGE SCALE GENOMIC DNA]</scope>
    <source>
        <strain evidence="6 7">DSM 45490</strain>
    </source>
</reference>
<dbReference type="CDD" id="cd01392">
    <property type="entry name" value="HTH_LacI"/>
    <property type="match status" value="1"/>
</dbReference>
<keyword evidence="3" id="KW-0804">Transcription</keyword>
<dbReference type="InterPro" id="IPR028082">
    <property type="entry name" value="Peripla_BP_I"/>
</dbReference>
<dbReference type="GO" id="GO:0003700">
    <property type="term" value="F:DNA-binding transcription factor activity"/>
    <property type="evidence" value="ECO:0007669"/>
    <property type="project" value="TreeGrafter"/>
</dbReference>
<keyword evidence="7" id="KW-1185">Reference proteome</keyword>
<feature type="region of interest" description="Disordered" evidence="4">
    <location>
        <begin position="235"/>
        <end position="307"/>
    </location>
</feature>
<dbReference type="PROSITE" id="PS50932">
    <property type="entry name" value="HTH_LACI_2"/>
    <property type="match status" value="1"/>
</dbReference>
<dbReference type="PANTHER" id="PTHR30146">
    <property type="entry name" value="LACI-RELATED TRANSCRIPTIONAL REPRESSOR"/>
    <property type="match status" value="1"/>
</dbReference>
<dbReference type="InterPro" id="IPR001761">
    <property type="entry name" value="Peripla_BP/Lac1_sug-bd_dom"/>
</dbReference>
<dbReference type="InterPro" id="IPR010982">
    <property type="entry name" value="Lambda_DNA-bd_dom_sf"/>
</dbReference>
<comment type="caution">
    <text evidence="6">The sequence shown here is derived from an EMBL/GenBank/DDBJ whole genome shotgun (WGS) entry which is preliminary data.</text>
</comment>
<dbReference type="PANTHER" id="PTHR30146:SF109">
    <property type="entry name" value="HTH-TYPE TRANSCRIPTIONAL REGULATOR GALS"/>
    <property type="match status" value="1"/>
</dbReference>
<keyword evidence="2" id="KW-0238">DNA-binding</keyword>
<dbReference type="SUPFAM" id="SSF53822">
    <property type="entry name" value="Periplasmic binding protein-like I"/>
    <property type="match status" value="2"/>
</dbReference>
<dbReference type="Gene3D" id="1.10.260.40">
    <property type="entry name" value="lambda repressor-like DNA-binding domains"/>
    <property type="match status" value="1"/>
</dbReference>
<proteinExistence type="predicted"/>
<protein>
    <submittedName>
        <fullName evidence="6">LacI family transcriptional regulator</fullName>
    </submittedName>
</protein>
<accession>A0A7X6A0J0</accession>
<dbReference type="Pfam" id="PF00532">
    <property type="entry name" value="Peripla_BP_1"/>
    <property type="match status" value="1"/>
</dbReference>
<dbReference type="Gene3D" id="3.40.50.2300">
    <property type="match status" value="4"/>
</dbReference>
<evidence type="ECO:0000313" key="6">
    <source>
        <dbReference type="EMBL" id="NIK57257.1"/>
    </source>
</evidence>
<feature type="compositionally biased region" description="Gly residues" evidence="4">
    <location>
        <begin position="296"/>
        <end position="307"/>
    </location>
</feature>
<dbReference type="InterPro" id="IPR000843">
    <property type="entry name" value="HTH_LacI"/>
</dbReference>
<dbReference type="EMBL" id="JAASRO010000001">
    <property type="protein sequence ID" value="NIK57257.1"/>
    <property type="molecule type" value="Genomic_DNA"/>
</dbReference>
<evidence type="ECO:0000259" key="5">
    <source>
        <dbReference type="PROSITE" id="PS50932"/>
    </source>
</evidence>
<dbReference type="Proteomes" id="UP000555407">
    <property type="component" value="Unassembled WGS sequence"/>
</dbReference>
<dbReference type="RefSeq" id="WP_167207220.1">
    <property type="nucleotide sequence ID" value="NZ_JAASRO010000001.1"/>
</dbReference>
<dbReference type="CDD" id="cd06267">
    <property type="entry name" value="PBP1_LacI_sugar_binding-like"/>
    <property type="match status" value="1"/>
</dbReference>
<sequence>MASGPPGRPATIYDVAARAKLSIATVSRVLQGTGPVSAKARERVDQAARELNYVPLRAARSLAVQRHEAHGLVLPDLAGPFYGDLLMGYERWAGEHGQSVVITVTHGNPDPRRTVMDLAGRVDGIVVHGNALDLPTVQGLRKAGVPVVLIAHPPVTGFDSIRSESAASAEQLTTRLLEHGRDNLLFVGDPASSYDVSERYAGFAKAHELRGLQVPKPVQVPLTEEAGRQVAEKMLQATTRPPRAARWAGGAGGEETVSARGAGSAGGRPLLDADPRTGGANAESRTGGANAEPRAGGVGGRPLPGGAAGGAMRPDGLVCANDELALAALTTFVANGVRVPDDIVVTGWDDVMAARYVSPGLTTVRQPMAELGRVAAERLHERVTGARTRARNDVLETQLVLRDSCGTNPGDAQQ</sequence>
<dbReference type="InterPro" id="IPR046335">
    <property type="entry name" value="LacI/GalR-like_sensor"/>
</dbReference>
<dbReference type="GO" id="GO:0000976">
    <property type="term" value="F:transcription cis-regulatory region binding"/>
    <property type="evidence" value="ECO:0007669"/>
    <property type="project" value="TreeGrafter"/>
</dbReference>
<dbReference type="AlphaFoldDB" id="A0A7X6A0J0"/>
<name>A0A7X6A0J0_9ACTN</name>
<evidence type="ECO:0000256" key="2">
    <source>
        <dbReference type="ARBA" id="ARBA00023125"/>
    </source>
</evidence>
<evidence type="ECO:0000313" key="7">
    <source>
        <dbReference type="Proteomes" id="UP000555407"/>
    </source>
</evidence>
<dbReference type="Pfam" id="PF00356">
    <property type="entry name" value="LacI"/>
    <property type="match status" value="1"/>
</dbReference>
<evidence type="ECO:0000256" key="1">
    <source>
        <dbReference type="ARBA" id="ARBA00023015"/>
    </source>
</evidence>
<evidence type="ECO:0000256" key="4">
    <source>
        <dbReference type="SAM" id="MobiDB-lite"/>
    </source>
</evidence>
<feature type="domain" description="HTH lacI-type" evidence="5">
    <location>
        <begin position="10"/>
        <end position="64"/>
    </location>
</feature>